<reference evidence="3 4" key="1">
    <citation type="submission" date="2023-09" db="EMBL/GenBank/DDBJ databases">
        <authorList>
            <person name="Rey-Velasco X."/>
        </authorList>
    </citation>
    <scope>NUCLEOTIDE SEQUENCE [LARGE SCALE GENOMIC DNA]</scope>
    <source>
        <strain evidence="3 4">W345</strain>
    </source>
</reference>
<feature type="domain" description="ENPP1-3/EXOG-like endonuclease/phosphodiesterase" evidence="1">
    <location>
        <begin position="65"/>
        <end position="260"/>
    </location>
</feature>
<dbReference type="EMBL" id="JAVRIC010000009">
    <property type="protein sequence ID" value="MDT0497397.1"/>
    <property type="molecule type" value="Genomic_DNA"/>
</dbReference>
<dbReference type="PANTHER" id="PTHR13966:SF5">
    <property type="entry name" value="ENDONUCLEASE G, MITOCHONDRIAL"/>
    <property type="match status" value="1"/>
</dbReference>
<name>A0ABU2WJZ9_9GAMM</name>
<sequence length="298" mass="33457">MSRKKRRRVARRHAAWPRATLLSVMILLLAALIHVLLPPATPDVYGGLPQPQSLPIRLSSHVLRNEGFSLAYSEWWRTPLWVAYRLSGLPEGASPPRPDHFTRDRRTLWPVDEADYSHSGYDRGHMAPNHLIASLYGREAQRDSFRMSNIVPQSPRLNQLLWQRIEALEADGVAGRFPGTYVMVGPVFDAASRRLDSGVAVPSAFYRIWLRVDGDAVPKALAFLVPQTVCGDEPLTRYLVSVDALEAVTGLDFFATLDDALEAQFESQPSSDFWSLTSYANRPAHYANSFRGGRCTRE</sequence>
<keyword evidence="3" id="KW-0378">Hydrolase</keyword>
<evidence type="ECO:0000259" key="2">
    <source>
        <dbReference type="SMART" id="SM00892"/>
    </source>
</evidence>
<evidence type="ECO:0000313" key="3">
    <source>
        <dbReference type="EMBL" id="MDT0497397.1"/>
    </source>
</evidence>
<dbReference type="InterPro" id="IPR020821">
    <property type="entry name" value="ENPP1-3/EXOG-like_nuc-like"/>
</dbReference>
<feature type="domain" description="DNA/RNA non-specific endonuclease/pyrophosphatase/phosphodiesterase" evidence="2">
    <location>
        <begin position="64"/>
        <end position="260"/>
    </location>
</feature>
<dbReference type="RefSeq" id="WP_311364791.1">
    <property type="nucleotide sequence ID" value="NZ_JAVRIC010000009.1"/>
</dbReference>
<dbReference type="Proteomes" id="UP001254608">
    <property type="component" value="Unassembled WGS sequence"/>
</dbReference>
<keyword evidence="3" id="KW-0540">Nuclease</keyword>
<evidence type="ECO:0000259" key="1">
    <source>
        <dbReference type="SMART" id="SM00477"/>
    </source>
</evidence>
<dbReference type="Pfam" id="PF01223">
    <property type="entry name" value="Endonuclease_NS"/>
    <property type="match status" value="1"/>
</dbReference>
<dbReference type="InterPro" id="IPR040255">
    <property type="entry name" value="Non-specific_endonuclease"/>
</dbReference>
<proteinExistence type="predicted"/>
<dbReference type="GO" id="GO:0004519">
    <property type="term" value="F:endonuclease activity"/>
    <property type="evidence" value="ECO:0007669"/>
    <property type="project" value="UniProtKB-KW"/>
</dbReference>
<dbReference type="SMART" id="SM00892">
    <property type="entry name" value="Endonuclease_NS"/>
    <property type="match status" value="1"/>
</dbReference>
<dbReference type="PANTHER" id="PTHR13966">
    <property type="entry name" value="ENDONUCLEASE RELATED"/>
    <property type="match status" value="1"/>
</dbReference>
<dbReference type="SUPFAM" id="SSF54060">
    <property type="entry name" value="His-Me finger endonucleases"/>
    <property type="match status" value="1"/>
</dbReference>
<dbReference type="InterPro" id="IPR044925">
    <property type="entry name" value="His-Me_finger_sf"/>
</dbReference>
<keyword evidence="3" id="KW-0255">Endonuclease</keyword>
<keyword evidence="4" id="KW-1185">Reference proteome</keyword>
<comment type="caution">
    <text evidence="3">The sequence shown here is derived from an EMBL/GenBank/DDBJ whole genome shotgun (WGS) entry which is preliminary data.</text>
</comment>
<organism evidence="3 4">
    <name type="scientific">Banduia mediterranea</name>
    <dbReference type="NCBI Taxonomy" id="3075609"/>
    <lineage>
        <taxon>Bacteria</taxon>
        <taxon>Pseudomonadati</taxon>
        <taxon>Pseudomonadota</taxon>
        <taxon>Gammaproteobacteria</taxon>
        <taxon>Nevskiales</taxon>
        <taxon>Algiphilaceae</taxon>
        <taxon>Banduia</taxon>
    </lineage>
</organism>
<protein>
    <submittedName>
        <fullName evidence="3">DNA/RNA non-specific endonuclease</fullName>
    </submittedName>
</protein>
<dbReference type="InterPro" id="IPR001604">
    <property type="entry name" value="Endo_G_ENPP1-like_dom"/>
</dbReference>
<evidence type="ECO:0000313" key="4">
    <source>
        <dbReference type="Proteomes" id="UP001254608"/>
    </source>
</evidence>
<dbReference type="Gene3D" id="3.40.570.10">
    <property type="entry name" value="Extracellular Endonuclease, subunit A"/>
    <property type="match status" value="1"/>
</dbReference>
<accession>A0ABU2WJZ9</accession>
<gene>
    <name evidence="3" type="ORF">RM530_08465</name>
</gene>
<dbReference type="SMART" id="SM00477">
    <property type="entry name" value="NUC"/>
    <property type="match status" value="1"/>
</dbReference>
<dbReference type="InterPro" id="IPR044929">
    <property type="entry name" value="DNA/RNA_non-sp_Endonuclease_sf"/>
</dbReference>